<evidence type="ECO:0000313" key="1">
    <source>
        <dbReference type="EMBL" id="MBK7673594.1"/>
    </source>
</evidence>
<protein>
    <submittedName>
        <fullName evidence="1">DUF4411 family protein</fullName>
    </submittedName>
</protein>
<dbReference type="AlphaFoldDB" id="A0A935PW17"/>
<comment type="caution">
    <text evidence="1">The sequence shown here is derived from an EMBL/GenBank/DDBJ whole genome shotgun (WGS) entry which is preliminary data.</text>
</comment>
<dbReference type="SUPFAM" id="SSF88723">
    <property type="entry name" value="PIN domain-like"/>
    <property type="match status" value="1"/>
</dbReference>
<dbReference type="InterPro" id="IPR029060">
    <property type="entry name" value="PIN-like_dom_sf"/>
</dbReference>
<proteinExistence type="predicted"/>
<name>A0A935PW17_9PROT</name>
<dbReference type="InterPro" id="IPR016541">
    <property type="entry name" value="UCP008505"/>
</dbReference>
<gene>
    <name evidence="1" type="ORF">IPJ27_01845</name>
</gene>
<reference evidence="1 2" key="1">
    <citation type="submission" date="2020-10" db="EMBL/GenBank/DDBJ databases">
        <title>Connecting structure to function with the recovery of over 1000 high-quality activated sludge metagenome-assembled genomes encoding full-length rRNA genes using long-read sequencing.</title>
        <authorList>
            <person name="Singleton C.M."/>
            <person name="Petriglieri F."/>
            <person name="Kristensen J.M."/>
            <person name="Kirkegaard R.H."/>
            <person name="Michaelsen T.Y."/>
            <person name="Andersen M.H."/>
            <person name="Karst S.M."/>
            <person name="Dueholm M.S."/>
            <person name="Nielsen P.H."/>
            <person name="Albertsen M."/>
        </authorList>
    </citation>
    <scope>NUCLEOTIDE SEQUENCE [LARGE SCALE GENOMIC DNA]</scope>
    <source>
        <strain evidence="1">EsbW_18-Q3-R4-48_BATAC.285</strain>
    </source>
</reference>
<sequence length="159" mass="18145">MQVFDASSIIYAWDNYPLQQFPGLWEWVAERINETTIMMPSIALGEVQVNSPDCWQWLRDADLQTHEINNAILQESLRIKNVLGIVGDKYGGGVGENDIFIIATAYVVGKELVTDEGWQPIPPKKLENCRMPAVCSLQAVQVRWINFLSYIKRSEAIFR</sequence>
<evidence type="ECO:0000313" key="2">
    <source>
        <dbReference type="Proteomes" id="UP000697998"/>
    </source>
</evidence>
<accession>A0A935PW17</accession>
<organism evidence="1 2">
    <name type="scientific">Candidatus Accumulibacter proximus</name>
    <dbReference type="NCBI Taxonomy" id="2954385"/>
    <lineage>
        <taxon>Bacteria</taxon>
        <taxon>Pseudomonadati</taxon>
        <taxon>Pseudomonadota</taxon>
        <taxon>Betaproteobacteria</taxon>
        <taxon>Candidatus Accumulibacter</taxon>
    </lineage>
</organism>
<dbReference type="Pfam" id="PF14367">
    <property type="entry name" value="DUF4411"/>
    <property type="match status" value="1"/>
</dbReference>
<dbReference type="Proteomes" id="UP000697998">
    <property type="component" value="Unassembled WGS sequence"/>
</dbReference>
<dbReference type="EMBL" id="JADJMH010000001">
    <property type="protein sequence ID" value="MBK7673594.1"/>
    <property type="molecule type" value="Genomic_DNA"/>
</dbReference>